<dbReference type="InterPro" id="IPR032466">
    <property type="entry name" value="Metal_Hydrolase"/>
</dbReference>
<accession>A0A0S4QPA7</accession>
<organism evidence="1 2">
    <name type="scientific">Parafrankia irregularis</name>
    <dbReference type="NCBI Taxonomy" id="795642"/>
    <lineage>
        <taxon>Bacteria</taxon>
        <taxon>Bacillati</taxon>
        <taxon>Actinomycetota</taxon>
        <taxon>Actinomycetes</taxon>
        <taxon>Frankiales</taxon>
        <taxon>Frankiaceae</taxon>
        <taxon>Parafrankia</taxon>
    </lineage>
</organism>
<reference evidence="2" key="1">
    <citation type="submission" date="2015-11" db="EMBL/GenBank/DDBJ databases">
        <authorList>
            <person name="Varghese N."/>
        </authorList>
    </citation>
    <scope>NUCLEOTIDE SEQUENCE [LARGE SCALE GENOMIC DNA]</scope>
    <source>
        <strain evidence="2">DSM 45899</strain>
    </source>
</reference>
<dbReference type="AlphaFoldDB" id="A0A0S4QPA7"/>
<proteinExistence type="predicted"/>
<dbReference type="InterPro" id="IPR008257">
    <property type="entry name" value="Pept_M19"/>
</dbReference>
<keyword evidence="2" id="KW-1185">Reference proteome</keyword>
<dbReference type="GO" id="GO:0070573">
    <property type="term" value="F:metallodipeptidase activity"/>
    <property type="evidence" value="ECO:0007669"/>
    <property type="project" value="InterPro"/>
</dbReference>
<dbReference type="Gene3D" id="3.20.20.140">
    <property type="entry name" value="Metal-dependent hydrolases"/>
    <property type="match status" value="1"/>
</dbReference>
<dbReference type="GO" id="GO:0006508">
    <property type="term" value="P:proteolysis"/>
    <property type="evidence" value="ECO:0007669"/>
    <property type="project" value="InterPro"/>
</dbReference>
<evidence type="ECO:0000313" key="1">
    <source>
        <dbReference type="EMBL" id="CUU56342.1"/>
    </source>
</evidence>
<evidence type="ECO:0000313" key="2">
    <source>
        <dbReference type="Proteomes" id="UP000198802"/>
    </source>
</evidence>
<dbReference type="RefSeq" id="WP_278184628.1">
    <property type="nucleotide sequence ID" value="NZ_FAOZ01000007.1"/>
</dbReference>
<dbReference type="Proteomes" id="UP000198802">
    <property type="component" value="Unassembled WGS sequence"/>
</dbReference>
<dbReference type="EMBL" id="FAOZ01000007">
    <property type="protein sequence ID" value="CUU56342.1"/>
    <property type="molecule type" value="Genomic_DNA"/>
</dbReference>
<dbReference type="SUPFAM" id="SSF51556">
    <property type="entry name" value="Metallo-dependent hydrolases"/>
    <property type="match status" value="1"/>
</dbReference>
<sequence length="44" mass="4682">MSTCPALLAALQDAGWSRRDLDALAWGNTARVLAEAEEVAGQPR</sequence>
<name>A0A0S4QPA7_9ACTN</name>
<gene>
    <name evidence="1" type="ORF">Ga0074812_107226</name>
</gene>
<protein>
    <submittedName>
        <fullName evidence="1">Membrane dipeptidase (Peptidase family M19)</fullName>
    </submittedName>
</protein>
<dbReference type="PROSITE" id="PS51365">
    <property type="entry name" value="RENAL_DIPEPTIDASE_2"/>
    <property type="match status" value="1"/>
</dbReference>